<dbReference type="NCBIfam" id="TIGR04033">
    <property type="entry name" value="export_SdpB"/>
    <property type="match status" value="1"/>
</dbReference>
<sequence>MHKKISFIITKWKNHFPWTNVYGLARSIIALSSMLTLLFNSPEVLFKPSSLTNDFPSCTTGYSIFCLGQNNYVYLDLIRWTCVIFLFFVIIGWRPRITGIIHWYISYSMQMSLVVIDGGEQAAAVITFLLIPLTLTDPRKWHWDINYEGEKHSVYFKIIANISYFFIRLQVAVLYFHSTVAKLKNKEWIDGTAVYYYSHEKTVGFNHLLGNLSEPIVTSPLVILPTWGTLIIQLVLFGAFFTPKKYWSPLFVIAITMHEIFALMLGLISFSMIMFGILILYLVPIDKKLELDNILFRKYNLNGKYILLKEKGGID</sequence>
<dbReference type="InterPro" id="IPR052964">
    <property type="entry name" value="Sporulation_signal_mat"/>
</dbReference>
<feature type="transmembrane region" description="Helical" evidence="5">
    <location>
        <begin position="221"/>
        <end position="240"/>
    </location>
</feature>
<dbReference type="RefSeq" id="WP_142505610.1">
    <property type="nucleotide sequence ID" value="NZ_FXTI01000006.1"/>
</dbReference>
<evidence type="ECO:0000256" key="4">
    <source>
        <dbReference type="ARBA" id="ARBA00023136"/>
    </source>
</evidence>
<accession>A0A521DEK7</accession>
<evidence type="ECO:0000256" key="1">
    <source>
        <dbReference type="ARBA" id="ARBA00004127"/>
    </source>
</evidence>
<comment type="subcellular location">
    <subcellularLocation>
        <location evidence="1">Endomembrane system</location>
        <topology evidence="1">Multi-pass membrane protein</topology>
    </subcellularLocation>
</comment>
<feature type="domain" description="HTTM-like" evidence="6">
    <location>
        <begin position="14"/>
        <end position="286"/>
    </location>
</feature>
<dbReference type="Proteomes" id="UP000315636">
    <property type="component" value="Unassembled WGS sequence"/>
</dbReference>
<keyword evidence="4 5" id="KW-0472">Membrane</keyword>
<dbReference type="OrthoDB" id="128729at2"/>
<evidence type="ECO:0000259" key="6">
    <source>
        <dbReference type="SMART" id="SM00752"/>
    </source>
</evidence>
<feature type="transmembrane region" description="Helical" evidence="5">
    <location>
        <begin position="155"/>
        <end position="176"/>
    </location>
</feature>
<feature type="transmembrane region" description="Helical" evidence="5">
    <location>
        <begin position="77"/>
        <end position="93"/>
    </location>
</feature>
<proteinExistence type="predicted"/>
<protein>
    <submittedName>
        <fullName evidence="7">Antimicrobial peptide system protein, SdpB family</fullName>
    </submittedName>
</protein>
<feature type="transmembrane region" description="Helical" evidence="5">
    <location>
        <begin position="21"/>
        <end position="39"/>
    </location>
</feature>
<dbReference type="EMBL" id="FXTI01000006">
    <property type="protein sequence ID" value="SMO70028.1"/>
    <property type="molecule type" value="Genomic_DNA"/>
</dbReference>
<evidence type="ECO:0000313" key="7">
    <source>
        <dbReference type="EMBL" id="SMO70028.1"/>
    </source>
</evidence>
<dbReference type="SMART" id="SM00752">
    <property type="entry name" value="HTTM"/>
    <property type="match status" value="1"/>
</dbReference>
<keyword evidence="8" id="KW-1185">Reference proteome</keyword>
<feature type="transmembrane region" description="Helical" evidence="5">
    <location>
        <begin position="114"/>
        <end position="135"/>
    </location>
</feature>
<organism evidence="7 8">
    <name type="scientific">Melghirimyces algeriensis</name>
    <dbReference type="NCBI Taxonomy" id="910412"/>
    <lineage>
        <taxon>Bacteria</taxon>
        <taxon>Bacillati</taxon>
        <taxon>Bacillota</taxon>
        <taxon>Bacilli</taxon>
        <taxon>Bacillales</taxon>
        <taxon>Thermoactinomycetaceae</taxon>
        <taxon>Melghirimyces</taxon>
    </lineage>
</organism>
<dbReference type="PANTHER" id="PTHR39535:SF2">
    <property type="entry name" value="HTTM DOMAIN-CONTAINING PROTEIN"/>
    <property type="match status" value="1"/>
</dbReference>
<evidence type="ECO:0000256" key="2">
    <source>
        <dbReference type="ARBA" id="ARBA00022692"/>
    </source>
</evidence>
<dbReference type="GO" id="GO:0012505">
    <property type="term" value="C:endomembrane system"/>
    <property type="evidence" value="ECO:0007669"/>
    <property type="project" value="UniProtKB-SubCell"/>
</dbReference>
<keyword evidence="2 5" id="KW-0812">Transmembrane</keyword>
<gene>
    <name evidence="7" type="ORF">SAMN06264849_10614</name>
</gene>
<name>A0A521DEK7_9BACL</name>
<keyword evidence="3 5" id="KW-1133">Transmembrane helix</keyword>
<evidence type="ECO:0000313" key="8">
    <source>
        <dbReference type="Proteomes" id="UP000315636"/>
    </source>
</evidence>
<dbReference type="AlphaFoldDB" id="A0A521DEK7"/>
<dbReference type="InterPro" id="IPR011020">
    <property type="entry name" value="HTTM-like"/>
</dbReference>
<reference evidence="7 8" key="1">
    <citation type="submission" date="2017-05" db="EMBL/GenBank/DDBJ databases">
        <authorList>
            <person name="Varghese N."/>
            <person name="Submissions S."/>
        </authorList>
    </citation>
    <scope>NUCLEOTIDE SEQUENCE [LARGE SCALE GENOMIC DNA]</scope>
    <source>
        <strain evidence="7 8">DSM 45474</strain>
    </source>
</reference>
<dbReference type="InterPro" id="IPR023894">
    <property type="entry name" value="Sporulation_SdpB"/>
</dbReference>
<evidence type="ECO:0000256" key="3">
    <source>
        <dbReference type="ARBA" id="ARBA00022989"/>
    </source>
</evidence>
<feature type="transmembrane region" description="Helical" evidence="5">
    <location>
        <begin position="260"/>
        <end position="283"/>
    </location>
</feature>
<evidence type="ECO:0000256" key="5">
    <source>
        <dbReference type="SAM" id="Phobius"/>
    </source>
</evidence>
<dbReference type="PANTHER" id="PTHR39535">
    <property type="entry name" value="SPORULATION-DELAYING PROTEIN SDPB"/>
    <property type="match status" value="1"/>
</dbReference>